<dbReference type="GO" id="GO:0042773">
    <property type="term" value="P:ATP synthesis coupled electron transport"/>
    <property type="evidence" value="ECO:0007669"/>
    <property type="project" value="InterPro"/>
</dbReference>
<evidence type="ECO:0000256" key="3">
    <source>
        <dbReference type="ARBA" id="ARBA00022475"/>
    </source>
</evidence>
<feature type="transmembrane region" description="Helical" evidence="8">
    <location>
        <begin position="430"/>
        <end position="455"/>
    </location>
</feature>
<comment type="subcellular location">
    <subcellularLocation>
        <location evidence="1">Cell membrane</location>
        <topology evidence="1">Multi-pass membrane protein</topology>
    </subcellularLocation>
    <subcellularLocation>
        <location evidence="7">Membrane</location>
        <topology evidence="7">Multi-pass membrane protein</topology>
    </subcellularLocation>
</comment>
<feature type="transmembrane region" description="Helical" evidence="8">
    <location>
        <begin position="380"/>
        <end position="400"/>
    </location>
</feature>
<feature type="transmembrane region" description="Helical" evidence="8">
    <location>
        <begin position="274"/>
        <end position="293"/>
    </location>
</feature>
<dbReference type="PANTHER" id="PTHR42703">
    <property type="entry name" value="NADH DEHYDROGENASE"/>
    <property type="match status" value="1"/>
</dbReference>
<feature type="transmembrane region" description="Helical" evidence="8">
    <location>
        <begin position="206"/>
        <end position="229"/>
    </location>
</feature>
<dbReference type="InterPro" id="IPR003918">
    <property type="entry name" value="NADH_UbQ_OxRdtase"/>
</dbReference>
<comment type="similarity">
    <text evidence="2">Belongs to the CPA3 antiporters (TC 2.A.63) subunit D family.</text>
</comment>
<dbReference type="GO" id="GO:0008137">
    <property type="term" value="F:NADH dehydrogenase (ubiquinone) activity"/>
    <property type="evidence" value="ECO:0007669"/>
    <property type="project" value="InterPro"/>
</dbReference>
<evidence type="ECO:0000256" key="7">
    <source>
        <dbReference type="RuleBase" id="RU000320"/>
    </source>
</evidence>
<evidence type="ECO:0000256" key="8">
    <source>
        <dbReference type="SAM" id="Phobius"/>
    </source>
</evidence>
<dbReference type="InterPro" id="IPR050586">
    <property type="entry name" value="CPA3_Na-H_Antiporter_D"/>
</dbReference>
<reference evidence="10 11" key="1">
    <citation type="submission" date="2020-04" db="EMBL/GenBank/DDBJ databases">
        <title>Usitatibacter rugosus gen. nov., sp. nov. and Usitatibacter palustris sp. nov., novel members of Usitatibacteraceae fam. nov. within the order Nitrosomonadales isolated from soil.</title>
        <authorList>
            <person name="Huber K.J."/>
            <person name="Neumann-Schaal M."/>
            <person name="Geppert A."/>
            <person name="Luckner M."/>
            <person name="Wanner G."/>
            <person name="Overmann J."/>
        </authorList>
    </citation>
    <scope>NUCLEOTIDE SEQUENCE [LARGE SCALE GENOMIC DNA]</scope>
    <source>
        <strain evidence="10 11">Swamp67</strain>
    </source>
</reference>
<feature type="domain" description="NADH:quinone oxidoreductase/Mrp antiporter transmembrane" evidence="9">
    <location>
        <begin position="128"/>
        <end position="421"/>
    </location>
</feature>
<evidence type="ECO:0000256" key="1">
    <source>
        <dbReference type="ARBA" id="ARBA00004651"/>
    </source>
</evidence>
<dbReference type="KEGG" id="upl:DSM104440_01622"/>
<dbReference type="Proteomes" id="UP000503096">
    <property type="component" value="Chromosome"/>
</dbReference>
<feature type="transmembrane region" description="Helical" evidence="8">
    <location>
        <begin position="6"/>
        <end position="25"/>
    </location>
</feature>
<evidence type="ECO:0000256" key="5">
    <source>
        <dbReference type="ARBA" id="ARBA00022989"/>
    </source>
</evidence>
<dbReference type="RefSeq" id="WP_171161532.1">
    <property type="nucleotide sequence ID" value="NZ_CP053073.1"/>
</dbReference>
<feature type="transmembrane region" description="Helical" evidence="8">
    <location>
        <begin position="37"/>
        <end position="55"/>
    </location>
</feature>
<feature type="transmembrane region" description="Helical" evidence="8">
    <location>
        <begin position="81"/>
        <end position="104"/>
    </location>
</feature>
<accession>A0A6M4H660</accession>
<evidence type="ECO:0000313" key="10">
    <source>
        <dbReference type="EMBL" id="QJR14812.1"/>
    </source>
</evidence>
<keyword evidence="5 8" id="KW-1133">Transmembrane helix</keyword>
<keyword evidence="3" id="KW-1003">Cell membrane</keyword>
<dbReference type="PANTHER" id="PTHR42703:SF1">
    <property type="entry name" value="NA(+)_H(+) ANTIPORTER SUBUNIT D1"/>
    <property type="match status" value="1"/>
</dbReference>
<organism evidence="10 11">
    <name type="scientific">Usitatibacter palustris</name>
    <dbReference type="NCBI Taxonomy" id="2732487"/>
    <lineage>
        <taxon>Bacteria</taxon>
        <taxon>Pseudomonadati</taxon>
        <taxon>Pseudomonadota</taxon>
        <taxon>Betaproteobacteria</taxon>
        <taxon>Nitrosomonadales</taxon>
        <taxon>Usitatibacteraceae</taxon>
        <taxon>Usitatibacter</taxon>
    </lineage>
</organism>
<feature type="transmembrane region" description="Helical" evidence="8">
    <location>
        <begin position="327"/>
        <end position="344"/>
    </location>
</feature>
<dbReference type="InterPro" id="IPR001750">
    <property type="entry name" value="ND/Mrp_TM"/>
</dbReference>
<name>A0A6M4H660_9PROT</name>
<dbReference type="NCBIfam" id="NF009309">
    <property type="entry name" value="PRK12666.1"/>
    <property type="match status" value="1"/>
</dbReference>
<evidence type="ECO:0000256" key="2">
    <source>
        <dbReference type="ARBA" id="ARBA00005346"/>
    </source>
</evidence>
<protein>
    <submittedName>
        <fullName evidence="10">Na(+)/H(+) antiporter subunit D</fullName>
    </submittedName>
</protein>
<evidence type="ECO:0000256" key="6">
    <source>
        <dbReference type="ARBA" id="ARBA00023136"/>
    </source>
</evidence>
<keyword evidence="6 8" id="KW-0472">Membrane</keyword>
<proteinExistence type="inferred from homology"/>
<evidence type="ECO:0000259" key="9">
    <source>
        <dbReference type="Pfam" id="PF00361"/>
    </source>
</evidence>
<keyword evidence="11" id="KW-1185">Reference proteome</keyword>
<dbReference type="EMBL" id="CP053073">
    <property type="protein sequence ID" value="QJR14812.1"/>
    <property type="molecule type" value="Genomic_DNA"/>
</dbReference>
<feature type="transmembrane region" description="Helical" evidence="8">
    <location>
        <begin position="116"/>
        <end position="141"/>
    </location>
</feature>
<dbReference type="PRINTS" id="PR01437">
    <property type="entry name" value="NUOXDRDTASE4"/>
</dbReference>
<evidence type="ECO:0000313" key="11">
    <source>
        <dbReference type="Proteomes" id="UP000503096"/>
    </source>
</evidence>
<feature type="transmembrane region" description="Helical" evidence="8">
    <location>
        <begin position="241"/>
        <end position="262"/>
    </location>
</feature>
<feature type="transmembrane region" description="Helical" evidence="8">
    <location>
        <begin position="464"/>
        <end position="486"/>
    </location>
</feature>
<dbReference type="Pfam" id="PF00361">
    <property type="entry name" value="Proton_antipo_M"/>
    <property type="match status" value="1"/>
</dbReference>
<keyword evidence="4 7" id="KW-0812">Transmembrane</keyword>
<sequence length="514" mass="52531">MNWAAHLPILPVLLPLATGAALLLLDARTSRMKAGVGLASVFVQLIAAVALLRLADAPAPTVYALGNWPAPFGIVLVADRLAAVMVLLTTLLGAAALVFSLARWHGTGRFPALLQFLLMGLNGAFLTGDLFNLFVFFELLLVASYGLALHGSGVARVRASLHYIVVNLAASLLFLVGVSLIYGVTGTLNMAQLVERIPEVAVADRAILESGAAILAIAFLVKAAVWPLGFWLPATYAAASAPAAALFAILSKVGVYAVLRLYLLFFGGQAGSELLFYGGIATGVFGAAGMLAAQGLGGVAASSLVVSSGTLLAAISRSDAGVTSGALFYLVGSTLGLAALFMLVELVQRARAPGADVLAVTGEAFGIDNDEEPGEGSGPAIPATMALLGVAFLGCTLQLAGMPPLPAFLAKVSMLSAVLAPTPVEGPAWVLLALLLVTGLAALVALARAGVAIFWAEASAVPRVLLIELAPIAALLALCLALTIAAGPAMRYFQDAADALHSPKAYVDAVLPRR</sequence>
<gene>
    <name evidence="10" type="primary">mrpD</name>
    <name evidence="10" type="ORF">DSM104440_01622</name>
</gene>
<feature type="transmembrane region" description="Helical" evidence="8">
    <location>
        <begin position="161"/>
        <end position="185"/>
    </location>
</feature>
<dbReference type="InParanoid" id="A0A6M4H660"/>
<dbReference type="GO" id="GO:0005886">
    <property type="term" value="C:plasma membrane"/>
    <property type="evidence" value="ECO:0007669"/>
    <property type="project" value="UniProtKB-SubCell"/>
</dbReference>
<dbReference type="AlphaFoldDB" id="A0A6M4H660"/>
<evidence type="ECO:0000256" key="4">
    <source>
        <dbReference type="ARBA" id="ARBA00022692"/>
    </source>
</evidence>